<dbReference type="EMBL" id="PDUG01000002">
    <property type="protein sequence ID" value="PIC48293.1"/>
    <property type="molecule type" value="Genomic_DNA"/>
</dbReference>
<dbReference type="OrthoDB" id="10442142at2759"/>
<evidence type="ECO:0000256" key="1">
    <source>
        <dbReference type="SAM" id="Coils"/>
    </source>
</evidence>
<keyword evidence="1" id="KW-0175">Coiled coil</keyword>
<accession>A0A2G5V923</accession>
<proteinExistence type="predicted"/>
<dbReference type="Proteomes" id="UP000230233">
    <property type="component" value="Chromosome II"/>
</dbReference>
<evidence type="ECO:0000313" key="2">
    <source>
        <dbReference type="EMBL" id="PIC48293.1"/>
    </source>
</evidence>
<dbReference type="AlphaFoldDB" id="A0A2G5V923"/>
<keyword evidence="3" id="KW-1185">Reference proteome</keyword>
<organism evidence="2 3">
    <name type="scientific">Caenorhabditis nigoni</name>
    <dbReference type="NCBI Taxonomy" id="1611254"/>
    <lineage>
        <taxon>Eukaryota</taxon>
        <taxon>Metazoa</taxon>
        <taxon>Ecdysozoa</taxon>
        <taxon>Nematoda</taxon>
        <taxon>Chromadorea</taxon>
        <taxon>Rhabditida</taxon>
        <taxon>Rhabditina</taxon>
        <taxon>Rhabditomorpha</taxon>
        <taxon>Rhabditoidea</taxon>
        <taxon>Rhabditidae</taxon>
        <taxon>Peloderinae</taxon>
        <taxon>Caenorhabditis</taxon>
    </lineage>
</organism>
<gene>
    <name evidence="2" type="primary">Cnig_chr_II.g7324</name>
    <name evidence="2" type="ORF">B9Z55_007324</name>
</gene>
<reference evidence="3" key="1">
    <citation type="submission" date="2017-10" db="EMBL/GenBank/DDBJ databases">
        <title>Rapid genome shrinkage in a self-fertile nematode reveals novel sperm competition proteins.</title>
        <authorList>
            <person name="Yin D."/>
            <person name="Schwarz E.M."/>
            <person name="Thomas C.G."/>
            <person name="Felde R.L."/>
            <person name="Korf I.F."/>
            <person name="Cutter A.D."/>
            <person name="Schartner C.M."/>
            <person name="Ralston E.J."/>
            <person name="Meyer B.J."/>
            <person name="Haag E.S."/>
        </authorList>
    </citation>
    <scope>NUCLEOTIDE SEQUENCE [LARGE SCALE GENOMIC DNA]</scope>
    <source>
        <strain evidence="3">JU1422</strain>
    </source>
</reference>
<protein>
    <submittedName>
        <fullName evidence="2">Uncharacterized protein</fullName>
    </submittedName>
</protein>
<feature type="coiled-coil region" evidence="1">
    <location>
        <begin position="164"/>
        <end position="232"/>
    </location>
</feature>
<comment type="caution">
    <text evidence="2">The sequence shown here is derived from an EMBL/GenBank/DDBJ whole genome shotgun (WGS) entry which is preliminary data.</text>
</comment>
<name>A0A2G5V923_9PELO</name>
<evidence type="ECO:0000313" key="3">
    <source>
        <dbReference type="Proteomes" id="UP000230233"/>
    </source>
</evidence>
<sequence>MLGEDNHVAPQPFEPFLGSNGGLPMGRPNYDFGGQAHQVPSFNYHQPEPMALAPDVPLNHSGFGIGSGDEEIMNEFFIPQRGQALQGQDNYSHHGSNLSEVRQNAHEAIDAHCDIFRKALKRALEDVYGQELGKLKFEKDLLEKQVKSNMEMRQREEQWGQVEIDRLRGQLTEQEGQLRSHYEEKIKAMEKTLTEEFGRKIQEVQESKAVLEKELQEQKEKEKLREEQLNDVLGRSEAATKTAEFHHGVCQEKLPEWRHSSESVLNACINTQTKLEEMIKASAT</sequence>